<feature type="domain" description="STAS" evidence="1">
    <location>
        <begin position="11"/>
        <end position="99"/>
    </location>
</feature>
<evidence type="ECO:0000313" key="3">
    <source>
        <dbReference type="Proteomes" id="UP000249910"/>
    </source>
</evidence>
<reference evidence="2 3" key="1">
    <citation type="submission" date="2017-06" db="EMBL/GenBank/DDBJ databases">
        <title>Complete genome of Francisella halioticida.</title>
        <authorList>
            <person name="Sjodin A."/>
        </authorList>
    </citation>
    <scope>NUCLEOTIDE SEQUENCE [LARGE SCALE GENOMIC DNA]</scope>
    <source>
        <strain evidence="2 3">DSM 23729</strain>
    </source>
</reference>
<gene>
    <name evidence="2" type="ORF">CDV26_01990</name>
</gene>
<dbReference type="Proteomes" id="UP000249910">
    <property type="component" value="Chromosome"/>
</dbReference>
<dbReference type="Gene3D" id="3.30.750.24">
    <property type="entry name" value="STAS domain"/>
    <property type="match status" value="1"/>
</dbReference>
<dbReference type="PROSITE" id="PS50801">
    <property type="entry name" value="STAS"/>
    <property type="match status" value="1"/>
</dbReference>
<evidence type="ECO:0000313" key="2">
    <source>
        <dbReference type="EMBL" id="ASG67325.1"/>
    </source>
</evidence>
<sequence length="99" mass="11257">MIKINNNFWAIDSDLTLKTVASIYKKFNKSLNDISNTWIIDFSNCNKIDSSGLALIIEYIKHAQKNSIKLKLKNIDTKTLSLAKIHGAKDILEQFISKT</sequence>
<organism evidence="2 3">
    <name type="scientific">Francisella halioticida</name>
    <dbReference type="NCBI Taxonomy" id="549298"/>
    <lineage>
        <taxon>Bacteria</taxon>
        <taxon>Pseudomonadati</taxon>
        <taxon>Pseudomonadota</taxon>
        <taxon>Gammaproteobacteria</taxon>
        <taxon>Thiotrichales</taxon>
        <taxon>Francisellaceae</taxon>
        <taxon>Francisella</taxon>
    </lineage>
</organism>
<dbReference type="EMBL" id="CP022132">
    <property type="protein sequence ID" value="ASG67325.1"/>
    <property type="molecule type" value="Genomic_DNA"/>
</dbReference>
<keyword evidence="3" id="KW-1185">Reference proteome</keyword>
<proteinExistence type="predicted"/>
<dbReference type="SUPFAM" id="SSF52091">
    <property type="entry name" value="SpoIIaa-like"/>
    <property type="match status" value="1"/>
</dbReference>
<dbReference type="InterPro" id="IPR002645">
    <property type="entry name" value="STAS_dom"/>
</dbReference>
<dbReference type="InterPro" id="IPR036513">
    <property type="entry name" value="STAS_dom_sf"/>
</dbReference>
<dbReference type="CDD" id="cd07043">
    <property type="entry name" value="STAS_anti-anti-sigma_factors"/>
    <property type="match status" value="1"/>
</dbReference>
<evidence type="ECO:0000259" key="1">
    <source>
        <dbReference type="PROSITE" id="PS50801"/>
    </source>
</evidence>
<protein>
    <recommendedName>
        <fullName evidence="1">STAS domain-containing protein</fullName>
    </recommendedName>
</protein>
<name>A0ABM6LXI1_9GAMM</name>
<dbReference type="Pfam" id="PF01740">
    <property type="entry name" value="STAS"/>
    <property type="match status" value="1"/>
</dbReference>
<accession>A0ABM6LXI1</accession>
<dbReference type="RefSeq" id="WP_088771874.1">
    <property type="nucleotide sequence ID" value="NZ_AP023082.1"/>
</dbReference>